<sequence>MAAMMPHAIQLILCTCPDRNTAETLARLLVSEGLAACVNIAPNLVSIYSWQGQIESAEECLMLIKARQDNYPAIETAIRKHHPYDLPEIIAVSVQQGLPEYLHWINTCSTAK</sequence>
<dbReference type="InterPro" id="IPR004323">
    <property type="entry name" value="Ion_tolerance_CutA"/>
</dbReference>
<accession>A0A1R4HAK9</accession>
<evidence type="ECO:0000313" key="3">
    <source>
        <dbReference type="Proteomes" id="UP000195442"/>
    </source>
</evidence>
<dbReference type="EMBL" id="FUKJ01000231">
    <property type="protein sequence ID" value="SJM93061.1"/>
    <property type="molecule type" value="Genomic_DNA"/>
</dbReference>
<dbReference type="InterPro" id="IPR015867">
    <property type="entry name" value="N-reg_PII/ATP_PRibTrfase_C"/>
</dbReference>
<dbReference type="Gene3D" id="3.30.70.120">
    <property type="match status" value="1"/>
</dbReference>
<dbReference type="GO" id="GO:0010038">
    <property type="term" value="P:response to metal ion"/>
    <property type="evidence" value="ECO:0007669"/>
    <property type="project" value="InterPro"/>
</dbReference>
<evidence type="ECO:0000313" key="2">
    <source>
        <dbReference type="EMBL" id="SJM93061.1"/>
    </source>
</evidence>
<dbReference type="PANTHER" id="PTHR23419:SF8">
    <property type="entry name" value="FI09726P"/>
    <property type="match status" value="1"/>
</dbReference>
<dbReference type="InterPro" id="IPR011322">
    <property type="entry name" value="N-reg_PII-like_a/b"/>
</dbReference>
<gene>
    <name evidence="2" type="primary">cutA</name>
    <name evidence="2" type="ORF">CRENPOLYSF2_3060004</name>
</gene>
<dbReference type="Proteomes" id="UP000195442">
    <property type="component" value="Unassembled WGS sequence"/>
</dbReference>
<proteinExistence type="inferred from homology"/>
<comment type="similarity">
    <text evidence="1">Belongs to the CutA family.</text>
</comment>
<reference evidence="3" key="1">
    <citation type="submission" date="2017-02" db="EMBL/GenBank/DDBJ databases">
        <authorList>
            <person name="Daims H."/>
        </authorList>
    </citation>
    <scope>NUCLEOTIDE SEQUENCE [LARGE SCALE GENOMIC DNA]</scope>
</reference>
<dbReference type="GO" id="GO:0005507">
    <property type="term" value="F:copper ion binding"/>
    <property type="evidence" value="ECO:0007669"/>
    <property type="project" value="TreeGrafter"/>
</dbReference>
<evidence type="ECO:0000256" key="1">
    <source>
        <dbReference type="ARBA" id="ARBA00010169"/>
    </source>
</evidence>
<name>A0A1R4HAK9_9GAMM</name>
<keyword evidence="3" id="KW-1185">Reference proteome</keyword>
<dbReference type="RefSeq" id="WP_256969554.1">
    <property type="nucleotide sequence ID" value="NZ_FUKJ01000231.1"/>
</dbReference>
<dbReference type="SUPFAM" id="SSF54913">
    <property type="entry name" value="GlnB-like"/>
    <property type="match status" value="1"/>
</dbReference>
<protein>
    <submittedName>
        <fullName evidence="2">Divalent-cation tolerance protein CutA</fullName>
    </submittedName>
</protein>
<organism evidence="2 3">
    <name type="scientific">Crenothrix polyspora</name>
    <dbReference type="NCBI Taxonomy" id="360316"/>
    <lineage>
        <taxon>Bacteria</taxon>
        <taxon>Pseudomonadati</taxon>
        <taxon>Pseudomonadota</taxon>
        <taxon>Gammaproteobacteria</taxon>
        <taxon>Methylococcales</taxon>
        <taxon>Crenotrichaceae</taxon>
        <taxon>Crenothrix</taxon>
    </lineage>
</organism>
<dbReference type="Pfam" id="PF03091">
    <property type="entry name" value="CutA1"/>
    <property type="match status" value="1"/>
</dbReference>
<dbReference type="PANTHER" id="PTHR23419">
    <property type="entry name" value="DIVALENT CATION TOLERANCE CUTA-RELATED"/>
    <property type="match status" value="1"/>
</dbReference>
<dbReference type="AlphaFoldDB" id="A0A1R4HAK9"/>